<keyword evidence="7 13" id="KW-1133">Transmembrane helix</keyword>
<dbReference type="InterPro" id="IPR036396">
    <property type="entry name" value="Cyt_P450_sf"/>
</dbReference>
<evidence type="ECO:0000256" key="12">
    <source>
        <dbReference type="PIRSR" id="PIRSR602403-1"/>
    </source>
</evidence>
<comment type="cofactor">
    <cofactor evidence="1 12">
        <name>heme</name>
        <dbReference type="ChEBI" id="CHEBI:30413"/>
    </cofactor>
</comment>
<keyword evidence="6 12" id="KW-0479">Metal-binding</keyword>
<evidence type="ECO:0000256" key="4">
    <source>
        <dbReference type="ARBA" id="ARBA00022617"/>
    </source>
</evidence>
<dbReference type="InterPro" id="IPR001128">
    <property type="entry name" value="Cyt_P450"/>
</dbReference>
<dbReference type="PRINTS" id="PR00465">
    <property type="entry name" value="EP450IV"/>
</dbReference>
<evidence type="ECO:0000256" key="9">
    <source>
        <dbReference type="ARBA" id="ARBA00023004"/>
    </source>
</evidence>
<evidence type="ECO:0000313" key="15">
    <source>
        <dbReference type="Proteomes" id="UP000000560"/>
    </source>
</evidence>
<dbReference type="SUPFAM" id="SSF48264">
    <property type="entry name" value="Cytochrome P450"/>
    <property type="match status" value="1"/>
</dbReference>
<keyword evidence="4 12" id="KW-0349">Heme</keyword>
<dbReference type="EMBL" id="BN001306">
    <property type="protein sequence ID" value="CBF83089.1"/>
    <property type="molecule type" value="Genomic_DNA"/>
</dbReference>
<dbReference type="PANTHER" id="PTHR46206:SF4">
    <property type="entry name" value="P450, PUTATIVE (EUROFUNG)-RELATED"/>
    <property type="match status" value="1"/>
</dbReference>
<dbReference type="OrthoDB" id="1844152at2759"/>
<dbReference type="GO" id="GO:0020037">
    <property type="term" value="F:heme binding"/>
    <property type="evidence" value="ECO:0007669"/>
    <property type="project" value="InterPro"/>
</dbReference>
<evidence type="ECO:0000256" key="11">
    <source>
        <dbReference type="ARBA" id="ARBA00023136"/>
    </source>
</evidence>
<dbReference type="GO" id="GO:0004497">
    <property type="term" value="F:monooxygenase activity"/>
    <property type="evidence" value="ECO:0007669"/>
    <property type="project" value="UniProtKB-KW"/>
</dbReference>
<feature type="transmembrane region" description="Helical" evidence="13">
    <location>
        <begin position="29"/>
        <end position="48"/>
    </location>
</feature>
<evidence type="ECO:0000256" key="13">
    <source>
        <dbReference type="SAM" id="Phobius"/>
    </source>
</evidence>
<reference evidence="15" key="2">
    <citation type="journal article" date="2009" name="Fungal Genet. Biol.">
        <title>The 2008 update of the Aspergillus nidulans genome annotation: a community effort.</title>
        <authorList>
            <person name="Wortman J.R."/>
            <person name="Gilsenan J.M."/>
            <person name="Joardar V."/>
            <person name="Deegan J."/>
            <person name="Clutterbuck J."/>
            <person name="Andersen M.R."/>
            <person name="Archer D."/>
            <person name="Bencina M."/>
            <person name="Braus G."/>
            <person name="Coutinho P."/>
            <person name="von Dohren H."/>
            <person name="Doonan J."/>
            <person name="Driessen A.J."/>
            <person name="Durek P."/>
            <person name="Espeso E."/>
            <person name="Fekete E."/>
            <person name="Flipphi M."/>
            <person name="Estrada C.G."/>
            <person name="Geysens S."/>
            <person name="Goldman G."/>
            <person name="de Groot P.W."/>
            <person name="Hansen K."/>
            <person name="Harris S.D."/>
            <person name="Heinekamp T."/>
            <person name="Helmstaedt K."/>
            <person name="Henrissat B."/>
            <person name="Hofmann G."/>
            <person name="Homan T."/>
            <person name="Horio T."/>
            <person name="Horiuchi H."/>
            <person name="James S."/>
            <person name="Jones M."/>
            <person name="Karaffa L."/>
            <person name="Karanyi Z."/>
            <person name="Kato M."/>
            <person name="Keller N."/>
            <person name="Kelly D.E."/>
            <person name="Kiel J.A."/>
            <person name="Kim J.M."/>
            <person name="van der Klei I.J."/>
            <person name="Klis F.M."/>
            <person name="Kovalchuk A."/>
            <person name="Krasevec N."/>
            <person name="Kubicek C.P."/>
            <person name="Liu B."/>
            <person name="Maccabe A."/>
            <person name="Meyer V."/>
            <person name="Mirabito P."/>
            <person name="Miskei M."/>
            <person name="Mos M."/>
            <person name="Mullins J."/>
            <person name="Nelson D.R."/>
            <person name="Nielsen J."/>
            <person name="Oakley B.R."/>
            <person name="Osmani S.A."/>
            <person name="Pakula T."/>
            <person name="Paszewski A."/>
            <person name="Paulsen I."/>
            <person name="Pilsyk S."/>
            <person name="Pocsi I."/>
            <person name="Punt P.J."/>
            <person name="Ram A.F."/>
            <person name="Ren Q."/>
            <person name="Robellet X."/>
            <person name="Robson G."/>
            <person name="Seiboth B."/>
            <person name="van Solingen P."/>
            <person name="Specht T."/>
            <person name="Sun J."/>
            <person name="Taheri-Talesh N."/>
            <person name="Takeshita N."/>
            <person name="Ussery D."/>
            <person name="vanKuyk P.A."/>
            <person name="Visser H."/>
            <person name="van de Vondervoort P.J."/>
            <person name="de Vries R.P."/>
            <person name="Walton J."/>
            <person name="Xiang X."/>
            <person name="Xiong Y."/>
            <person name="Zeng A.P."/>
            <person name="Brandt B.W."/>
            <person name="Cornell M.J."/>
            <person name="van den Hondel C.A."/>
            <person name="Visser J."/>
            <person name="Oliver S.G."/>
            <person name="Turner G."/>
        </authorList>
    </citation>
    <scope>GENOME REANNOTATION</scope>
    <source>
        <strain evidence="15">FGSC A4 / ATCC 38163 / CBS 112.46 / NRRL 194 / M139</strain>
    </source>
</reference>
<evidence type="ECO:0000256" key="8">
    <source>
        <dbReference type="ARBA" id="ARBA00023002"/>
    </source>
</evidence>
<proteinExistence type="inferred from homology"/>
<name>Q5B874_EMENI</name>
<dbReference type="GO" id="GO:0005506">
    <property type="term" value="F:iron ion binding"/>
    <property type="evidence" value="ECO:0007669"/>
    <property type="project" value="InterPro"/>
</dbReference>
<accession>C8VI49</accession>
<dbReference type="PANTHER" id="PTHR46206">
    <property type="entry name" value="CYTOCHROME P450"/>
    <property type="match status" value="1"/>
</dbReference>
<evidence type="ECO:0000256" key="7">
    <source>
        <dbReference type="ARBA" id="ARBA00022989"/>
    </source>
</evidence>
<dbReference type="Proteomes" id="UP000000560">
    <property type="component" value="Chromosome VI"/>
</dbReference>
<evidence type="ECO:0000313" key="14">
    <source>
        <dbReference type="EMBL" id="CBF83089.1"/>
    </source>
</evidence>
<dbReference type="STRING" id="227321.Q5B874"/>
<evidence type="ECO:0000256" key="3">
    <source>
        <dbReference type="ARBA" id="ARBA00010617"/>
    </source>
</evidence>
<dbReference type="GO" id="GO:0016705">
    <property type="term" value="F:oxidoreductase activity, acting on paired donors, with incorporation or reduction of molecular oxygen"/>
    <property type="evidence" value="ECO:0007669"/>
    <property type="project" value="InterPro"/>
</dbReference>
<keyword evidence="10" id="KW-0503">Monooxygenase</keyword>
<dbReference type="Gene3D" id="1.10.630.10">
    <property type="entry name" value="Cytochrome P450"/>
    <property type="match status" value="1"/>
</dbReference>
<evidence type="ECO:0000256" key="1">
    <source>
        <dbReference type="ARBA" id="ARBA00001971"/>
    </source>
</evidence>
<keyword evidence="15" id="KW-1185">Reference proteome</keyword>
<feature type="binding site" description="axial binding residue" evidence="12">
    <location>
        <position position="464"/>
    </location>
    <ligand>
        <name>heme</name>
        <dbReference type="ChEBI" id="CHEBI:30413"/>
    </ligand>
    <ligandPart>
        <name>Fe</name>
        <dbReference type="ChEBI" id="CHEBI:18248"/>
    </ligandPart>
</feature>
<dbReference type="eggNOG" id="KOG0156">
    <property type="taxonomic scope" value="Eukaryota"/>
</dbReference>
<dbReference type="InParanoid" id="Q5B874"/>
<dbReference type="CDD" id="cd11041">
    <property type="entry name" value="CYP503A1-like"/>
    <property type="match status" value="1"/>
</dbReference>
<keyword evidence="5 13" id="KW-0812">Transmembrane</keyword>
<feature type="transmembrane region" description="Helical" evidence="13">
    <location>
        <begin position="226"/>
        <end position="249"/>
    </location>
</feature>
<dbReference type="HOGENOM" id="CLU_022195_0_0_1"/>
<keyword evidence="11 13" id="KW-0472">Membrane</keyword>
<dbReference type="OMA" id="LISCMIR"/>
<dbReference type="GO" id="GO:0016020">
    <property type="term" value="C:membrane"/>
    <property type="evidence" value="ECO:0007669"/>
    <property type="project" value="UniProtKB-SubCell"/>
</dbReference>
<dbReference type="AlphaFoldDB" id="Q5B874"/>
<dbReference type="VEuPathDB" id="FungiDB:AN3256"/>
<keyword evidence="8" id="KW-0560">Oxidoreductase</keyword>
<evidence type="ECO:0000256" key="2">
    <source>
        <dbReference type="ARBA" id="ARBA00004370"/>
    </source>
</evidence>
<evidence type="ECO:0000256" key="10">
    <source>
        <dbReference type="ARBA" id="ARBA00023033"/>
    </source>
</evidence>
<protein>
    <submittedName>
        <fullName evidence="14">Cytochrome P450, putative (Eurofung)</fullName>
    </submittedName>
</protein>
<dbReference type="GeneID" id="2874198"/>
<dbReference type="RefSeq" id="XP_660860.1">
    <property type="nucleotide sequence ID" value="XM_655768.1"/>
</dbReference>
<dbReference type="KEGG" id="ani:ANIA_03256"/>
<evidence type="ECO:0000256" key="5">
    <source>
        <dbReference type="ARBA" id="ARBA00022692"/>
    </source>
</evidence>
<accession>Q5B874</accession>
<organism evidence="14 15">
    <name type="scientific">Emericella nidulans (strain FGSC A4 / ATCC 38163 / CBS 112.46 / NRRL 194 / M139)</name>
    <name type="common">Aspergillus nidulans</name>
    <dbReference type="NCBI Taxonomy" id="227321"/>
    <lineage>
        <taxon>Eukaryota</taxon>
        <taxon>Fungi</taxon>
        <taxon>Dikarya</taxon>
        <taxon>Ascomycota</taxon>
        <taxon>Pezizomycotina</taxon>
        <taxon>Eurotiomycetes</taxon>
        <taxon>Eurotiomycetidae</taxon>
        <taxon>Eurotiales</taxon>
        <taxon>Aspergillaceae</taxon>
        <taxon>Aspergillus</taxon>
        <taxon>Aspergillus subgen. Nidulantes</taxon>
    </lineage>
</organism>
<dbReference type="Pfam" id="PF00067">
    <property type="entry name" value="p450"/>
    <property type="match status" value="1"/>
</dbReference>
<keyword evidence="9 12" id="KW-0408">Iron</keyword>
<comment type="subcellular location">
    <subcellularLocation>
        <location evidence="2">Membrane</location>
    </subcellularLocation>
</comment>
<comment type="similarity">
    <text evidence="3">Belongs to the cytochrome P450 family.</text>
</comment>
<sequence length="527" mass="59133">MFQAASSVLSTLYQICANGAQAPLPAGSVWAILVLLLVALILLVCRYADSYDGVPVVNRICALEPRVFSRIRFAFNAEQILQDAYRKYDGKPYIIARGDADYLVLPSESVTELNRLPASIINSRMCHAYSMTGHLNGMNVVLKSNLHVKTLLNRITPALPAFLGPASARMQATMQETFPSVSSWTTIEPLDLVVGCVSRAITLAAVGEPWCDDTELVNLTFEHTKLVFTVMFAMRLVPAALQPVLVWMLPHKWRLQKSLQRLESFIVPIVQECKAAKPRPATERPSTLLAWMVAEATNDVEEDPYVLTELLAALAAGGTYSSANFIVSVILDLIANPQFLDEIREEIRQKHEELQGRWDFAAFNNLPKLDSAFKETIRLTPGSLTTYSRVMLQDYTLSTGITLKKGQFICVSSYARAKDDEIYQNAGSYDALRAYNESQQYHAAQPFKGVYQQEFRWGAGRWACAGRHLASLLAKFIVVKLLDEYEFQFVPGSHRPPNSVFHEFVFVHPSTRLLTRRREENLGICCW</sequence>
<evidence type="ECO:0000256" key="6">
    <source>
        <dbReference type="ARBA" id="ARBA00022723"/>
    </source>
</evidence>
<dbReference type="InterPro" id="IPR002403">
    <property type="entry name" value="Cyt_P450_E_grp-IV"/>
</dbReference>
<reference evidence="15" key="1">
    <citation type="journal article" date="2005" name="Nature">
        <title>Sequencing of Aspergillus nidulans and comparative analysis with A. fumigatus and A. oryzae.</title>
        <authorList>
            <person name="Galagan J.E."/>
            <person name="Calvo S.E."/>
            <person name="Cuomo C."/>
            <person name="Ma L.J."/>
            <person name="Wortman J.R."/>
            <person name="Batzoglou S."/>
            <person name="Lee S.I."/>
            <person name="Basturkmen M."/>
            <person name="Spevak C.C."/>
            <person name="Clutterbuck J."/>
            <person name="Kapitonov V."/>
            <person name="Jurka J."/>
            <person name="Scazzocchio C."/>
            <person name="Farman M."/>
            <person name="Butler J."/>
            <person name="Purcell S."/>
            <person name="Harris S."/>
            <person name="Braus G.H."/>
            <person name="Draht O."/>
            <person name="Busch S."/>
            <person name="D'Enfert C."/>
            <person name="Bouchier C."/>
            <person name="Goldman G.H."/>
            <person name="Bell-Pedersen D."/>
            <person name="Griffiths-Jones S."/>
            <person name="Doonan J.H."/>
            <person name="Yu J."/>
            <person name="Vienken K."/>
            <person name="Pain A."/>
            <person name="Freitag M."/>
            <person name="Selker E.U."/>
            <person name="Archer D.B."/>
            <person name="Penalva M.A."/>
            <person name="Oakley B.R."/>
            <person name="Momany M."/>
            <person name="Tanaka T."/>
            <person name="Kumagai T."/>
            <person name="Asai K."/>
            <person name="Machida M."/>
            <person name="Nierman W.C."/>
            <person name="Denning D.W."/>
            <person name="Caddick M."/>
            <person name="Hynes M."/>
            <person name="Paoletti M."/>
            <person name="Fischer R."/>
            <person name="Miller B."/>
            <person name="Dyer P."/>
            <person name="Sachs M.S."/>
            <person name="Osmani S.A."/>
            <person name="Birren B.W."/>
        </authorList>
    </citation>
    <scope>NUCLEOTIDE SEQUENCE [LARGE SCALE GENOMIC DNA]</scope>
    <source>
        <strain evidence="15">FGSC A4 / ATCC 38163 / CBS 112.46 / NRRL 194 / M139</strain>
    </source>
</reference>
<dbReference type="GO" id="GO:0019748">
    <property type="term" value="P:secondary metabolic process"/>
    <property type="evidence" value="ECO:0000318"/>
    <property type="project" value="GO_Central"/>
</dbReference>
<gene>
    <name evidence="14" type="ORF">ANIA_03256</name>
</gene>